<protein>
    <submittedName>
        <fullName evidence="2">Flagellar protein FlhE</fullName>
    </submittedName>
</protein>
<dbReference type="Proteomes" id="UP001058553">
    <property type="component" value="Chromosome"/>
</dbReference>
<keyword evidence="2" id="KW-0966">Cell projection</keyword>
<dbReference type="Pfam" id="PF06366">
    <property type="entry name" value="FlhE"/>
    <property type="match status" value="1"/>
</dbReference>
<accession>A0ABY5XAC7</accession>
<keyword evidence="3" id="KW-1185">Reference proteome</keyword>
<feature type="chain" id="PRO_5046054335" evidence="1">
    <location>
        <begin position="19"/>
        <end position="138"/>
    </location>
</feature>
<gene>
    <name evidence="2" type="ORF">NYP84_03785</name>
</gene>
<evidence type="ECO:0000256" key="1">
    <source>
        <dbReference type="SAM" id="SignalP"/>
    </source>
</evidence>
<proteinExistence type="predicted"/>
<keyword evidence="2" id="KW-0969">Cilium</keyword>
<sequence>MKSVLPALLLILPLAVHASHSGSWSRQSFGGVIARGQQEITSRPLQPGGPLPTSAVVARVAWRITPDSAPPPGLKITLCSRGRCMALPALSGEQALPSSFPADGPFRFVYTTVTRGPLDPVLTILNNHLTVNYRTSAR</sequence>
<dbReference type="EMBL" id="CP103445">
    <property type="protein sequence ID" value="UWS34311.1"/>
    <property type="molecule type" value="Genomic_DNA"/>
</dbReference>
<feature type="signal peptide" evidence="1">
    <location>
        <begin position="1"/>
        <end position="18"/>
    </location>
</feature>
<reference evidence="2" key="1">
    <citation type="submission" date="2022-07" db="EMBL/GenBank/DDBJ databases">
        <title>Genetic diversity of Erwinia pyrifoliae.</title>
        <authorList>
            <person name="Park D.S."/>
            <person name="Ham H."/>
        </authorList>
    </citation>
    <scope>NUCLEOTIDE SEQUENCE</scope>
    <source>
        <strain evidence="2">CP201486</strain>
    </source>
</reference>
<keyword evidence="1" id="KW-0732">Signal</keyword>
<organism evidence="2 3">
    <name type="scientific">Erwinia pyrifoliae</name>
    <dbReference type="NCBI Taxonomy" id="79967"/>
    <lineage>
        <taxon>Bacteria</taxon>
        <taxon>Pseudomonadati</taxon>
        <taxon>Pseudomonadota</taxon>
        <taxon>Gammaproteobacteria</taxon>
        <taxon>Enterobacterales</taxon>
        <taxon>Erwiniaceae</taxon>
        <taxon>Erwinia</taxon>
    </lineage>
</organism>
<name>A0ABY5XAC7_ERWPY</name>
<evidence type="ECO:0000313" key="2">
    <source>
        <dbReference type="EMBL" id="UWS34311.1"/>
    </source>
</evidence>
<evidence type="ECO:0000313" key="3">
    <source>
        <dbReference type="Proteomes" id="UP001058553"/>
    </source>
</evidence>
<dbReference type="RefSeq" id="WP_259817069.1">
    <property type="nucleotide sequence ID" value="NZ_CP103445.1"/>
</dbReference>
<dbReference type="InterPro" id="IPR009420">
    <property type="entry name" value="FlhE"/>
</dbReference>
<keyword evidence="2" id="KW-0282">Flagellum</keyword>